<dbReference type="InterPro" id="IPR021455">
    <property type="entry name" value="DUF3106"/>
</dbReference>
<dbReference type="KEGG" id="fau:Fraau_0275"/>
<evidence type="ECO:0000256" key="2">
    <source>
        <dbReference type="SAM" id="SignalP"/>
    </source>
</evidence>
<feature type="signal peptide" evidence="2">
    <location>
        <begin position="1"/>
        <end position="24"/>
    </location>
</feature>
<dbReference type="AlphaFoldDB" id="H8L2D4"/>
<dbReference type="HOGENOM" id="CLU_099393_2_0_6"/>
<gene>
    <name evidence="3" type="ordered locus">Fraau_0275</name>
</gene>
<feature type="compositionally biased region" description="Pro residues" evidence="1">
    <location>
        <begin position="45"/>
        <end position="60"/>
    </location>
</feature>
<name>H8L2D4_FRAAD</name>
<reference evidence="3" key="1">
    <citation type="submission" date="2012-02" db="EMBL/GenBank/DDBJ databases">
        <title>The complete genome of Frateuria aurantia DSM 6220.</title>
        <authorList>
            <consortium name="US DOE Joint Genome Institute (JGI-PGF)"/>
            <person name="Lucas S."/>
            <person name="Copeland A."/>
            <person name="Lapidus A."/>
            <person name="Glavina del Rio T."/>
            <person name="Dalin E."/>
            <person name="Tice H."/>
            <person name="Bruce D."/>
            <person name="Goodwin L."/>
            <person name="Pitluck S."/>
            <person name="Peters L."/>
            <person name="Ovchinnikova G."/>
            <person name="Teshima H."/>
            <person name="Kyrpides N."/>
            <person name="Mavromatis K."/>
            <person name="Ivanova N."/>
            <person name="Brettin T."/>
            <person name="Detter J.C."/>
            <person name="Han C."/>
            <person name="Larimer F."/>
            <person name="Land M."/>
            <person name="Hauser L."/>
            <person name="Markowitz V."/>
            <person name="Cheng J.-F."/>
            <person name="Hugenholtz P."/>
            <person name="Woyke T."/>
            <person name="Wu D."/>
            <person name="Brambilla E."/>
            <person name="Klenk H.-P."/>
            <person name="Eisen J.A."/>
        </authorList>
    </citation>
    <scope>NUCLEOTIDE SEQUENCE</scope>
    <source>
        <strain evidence="3">DSM 6220</strain>
    </source>
</reference>
<feature type="chain" id="PRO_5003614845" description="DUF3106 domain-containing protein" evidence="2">
    <location>
        <begin position="25"/>
        <end position="244"/>
    </location>
</feature>
<evidence type="ECO:0008006" key="5">
    <source>
        <dbReference type="Google" id="ProtNLM"/>
    </source>
</evidence>
<dbReference type="Pfam" id="PF11304">
    <property type="entry name" value="DUF3106"/>
    <property type="match status" value="1"/>
</dbReference>
<dbReference type="EMBL" id="CP003350">
    <property type="protein sequence ID" value="AFC84768.1"/>
    <property type="molecule type" value="Genomic_DNA"/>
</dbReference>
<dbReference type="STRING" id="767434.Fraau_0275"/>
<keyword evidence="2" id="KW-0732">Signal</keyword>
<proteinExistence type="predicted"/>
<evidence type="ECO:0000313" key="4">
    <source>
        <dbReference type="Proteomes" id="UP000005234"/>
    </source>
</evidence>
<dbReference type="eggNOG" id="ENOG5032ZMW">
    <property type="taxonomic scope" value="Bacteria"/>
</dbReference>
<evidence type="ECO:0000256" key="1">
    <source>
        <dbReference type="SAM" id="MobiDB-lite"/>
    </source>
</evidence>
<feature type="region of interest" description="Disordered" evidence="1">
    <location>
        <begin position="40"/>
        <end position="60"/>
    </location>
</feature>
<dbReference type="Proteomes" id="UP000005234">
    <property type="component" value="Chromosome"/>
</dbReference>
<protein>
    <recommendedName>
        <fullName evidence="5">DUF3106 domain-containing protein</fullName>
    </recommendedName>
</protein>
<sequence>MTIRLIALLLSLLLNQGWAASAHAAGRCMEGPGRAFGWFDWGHRSPPPGLPPPPPQPHPWPSLNARQQFLLAPLQARWEAMPPIRQESMLRRADAWARLPAERQQQIRQRIEQWQRMSPAERDRIRANVHSFHQLSPMQRERLHQAFERFQQLPLDQRQALIRRWHQLDRSQRQAWIDAPGEHAAIPPPPPMHEPWPSWERGRHSFDPAAGHPGERPPEDTMPPLGPPPMGPPPLGFGPPPGDM</sequence>
<accession>H8L2D4</accession>
<dbReference type="RefSeq" id="WP_014401774.1">
    <property type="nucleotide sequence ID" value="NC_017033.1"/>
</dbReference>
<keyword evidence="4" id="KW-1185">Reference proteome</keyword>
<evidence type="ECO:0000313" key="3">
    <source>
        <dbReference type="EMBL" id="AFC84768.1"/>
    </source>
</evidence>
<organism evidence="3 4">
    <name type="scientific">Frateuria aurantia (strain ATCC 33424 / DSM 6220 / KCTC 2777 / LMG 1558 / NBRC 3245 / NCIMB 13370)</name>
    <name type="common">Acetobacter aurantius</name>
    <dbReference type="NCBI Taxonomy" id="767434"/>
    <lineage>
        <taxon>Bacteria</taxon>
        <taxon>Pseudomonadati</taxon>
        <taxon>Pseudomonadota</taxon>
        <taxon>Gammaproteobacteria</taxon>
        <taxon>Lysobacterales</taxon>
        <taxon>Rhodanobacteraceae</taxon>
        <taxon>Frateuria</taxon>
    </lineage>
</organism>
<feature type="compositionally biased region" description="Pro residues" evidence="1">
    <location>
        <begin position="220"/>
        <end position="244"/>
    </location>
</feature>
<feature type="region of interest" description="Disordered" evidence="1">
    <location>
        <begin position="182"/>
        <end position="244"/>
    </location>
</feature>